<dbReference type="PROSITE" id="PS50943">
    <property type="entry name" value="HTH_CROC1"/>
    <property type="match status" value="1"/>
</dbReference>
<evidence type="ECO:0000313" key="2">
    <source>
        <dbReference type="EMBL" id="WDH82655.1"/>
    </source>
</evidence>
<evidence type="ECO:0000313" key="3">
    <source>
        <dbReference type="EMBL" id="WDI00666.1"/>
    </source>
</evidence>
<dbReference type="SMART" id="SM00530">
    <property type="entry name" value="HTH_XRE"/>
    <property type="match status" value="1"/>
</dbReference>
<organism evidence="2 4">
    <name type="scientific">Paenibacillus urinalis</name>
    <dbReference type="NCBI Taxonomy" id="521520"/>
    <lineage>
        <taxon>Bacteria</taxon>
        <taxon>Bacillati</taxon>
        <taxon>Bacillota</taxon>
        <taxon>Bacilli</taxon>
        <taxon>Bacillales</taxon>
        <taxon>Paenibacillaceae</taxon>
        <taxon>Paenibacillus</taxon>
    </lineage>
</organism>
<proteinExistence type="predicted"/>
<name>A0AAX3MYI1_9BACL</name>
<evidence type="ECO:0000259" key="1">
    <source>
        <dbReference type="PROSITE" id="PS50943"/>
    </source>
</evidence>
<dbReference type="Proteomes" id="UP001220962">
    <property type="component" value="Chromosome"/>
</dbReference>
<keyword evidence="5" id="KW-1185">Reference proteome</keyword>
<dbReference type="Proteomes" id="UP001221519">
    <property type="component" value="Chromosome"/>
</dbReference>
<dbReference type="InterPro" id="IPR001387">
    <property type="entry name" value="Cro/C1-type_HTH"/>
</dbReference>
<dbReference type="EMBL" id="CP118108">
    <property type="protein sequence ID" value="WDI00666.1"/>
    <property type="molecule type" value="Genomic_DNA"/>
</dbReference>
<dbReference type="EMBL" id="CP118101">
    <property type="protein sequence ID" value="WDH82655.1"/>
    <property type="molecule type" value="Genomic_DNA"/>
</dbReference>
<dbReference type="Gene3D" id="1.10.260.40">
    <property type="entry name" value="lambda repressor-like DNA-binding domains"/>
    <property type="match status" value="1"/>
</dbReference>
<evidence type="ECO:0000313" key="5">
    <source>
        <dbReference type="Proteomes" id="UP001221519"/>
    </source>
</evidence>
<reference evidence="2 5" key="1">
    <citation type="submission" date="2023-02" db="EMBL/GenBank/DDBJ databases">
        <title>Pathogen: clinical or host-associated sample.</title>
        <authorList>
            <person name="Hergert J."/>
            <person name="Casey R."/>
            <person name="Wagner J."/>
            <person name="Young E.L."/>
            <person name="Oakeson K.F."/>
        </authorList>
    </citation>
    <scope>NUCLEOTIDE SEQUENCE</scope>
    <source>
        <strain evidence="3 5">2022CK-00829</strain>
        <strain evidence="2">2022CK-00830</strain>
    </source>
</reference>
<dbReference type="InterPro" id="IPR010982">
    <property type="entry name" value="Lambda_DNA-bd_dom_sf"/>
</dbReference>
<evidence type="ECO:0000313" key="4">
    <source>
        <dbReference type="Proteomes" id="UP001220962"/>
    </source>
</evidence>
<dbReference type="Pfam" id="PF01381">
    <property type="entry name" value="HTH_3"/>
    <property type="match status" value="1"/>
</dbReference>
<feature type="domain" description="HTH cro/C1-type" evidence="1">
    <location>
        <begin position="46"/>
        <end position="85"/>
    </location>
</feature>
<dbReference type="AlphaFoldDB" id="A0AAX3MYI1"/>
<dbReference type="RefSeq" id="WP_047912607.1">
    <property type="nucleotide sequence ID" value="NZ_CP118101.1"/>
</dbReference>
<dbReference type="SUPFAM" id="SSF47413">
    <property type="entry name" value="lambda repressor-like DNA-binding domains"/>
    <property type="match status" value="1"/>
</dbReference>
<gene>
    <name evidence="2" type="ORF">PUW23_24970</name>
    <name evidence="3" type="ORF">PUW25_15390</name>
</gene>
<sequence length="190" mass="21890">MTDLKMYRVEENDLMYLKNENLGGRLKWIREKANEYNSPLFTVYRLAESISVAQSTISRIESGTQPRVDLLEKIAAQLGVSIAVFTDSYYEDGGKPFTICEKKDSNLQGSTKRPFSLLDTQYEATLSLSIKTHQGLDYKNIEETVFLSPIEHEEFANEVDALILKVRNRRKHWKIKQAAYEKLVNGVEEF</sequence>
<accession>A0AAX3MYI1</accession>
<dbReference type="CDD" id="cd00093">
    <property type="entry name" value="HTH_XRE"/>
    <property type="match status" value="1"/>
</dbReference>
<protein>
    <submittedName>
        <fullName evidence="2">Helix-turn-helix transcriptional regulator</fullName>
    </submittedName>
</protein>
<dbReference type="GO" id="GO:0003677">
    <property type="term" value="F:DNA binding"/>
    <property type="evidence" value="ECO:0007669"/>
    <property type="project" value="InterPro"/>
</dbReference>